<dbReference type="AlphaFoldDB" id="A0A7S3CSD0"/>
<proteinExistence type="predicted"/>
<name>A0A7S3CSD0_9SPIT</name>
<reference evidence="1" key="1">
    <citation type="submission" date="2021-01" db="EMBL/GenBank/DDBJ databases">
        <authorList>
            <person name="Corre E."/>
            <person name="Pelletier E."/>
            <person name="Niang G."/>
            <person name="Scheremetjew M."/>
            <person name="Finn R."/>
            <person name="Kale V."/>
            <person name="Holt S."/>
            <person name="Cochrane G."/>
            <person name="Meng A."/>
            <person name="Brown T."/>
            <person name="Cohen L."/>
        </authorList>
    </citation>
    <scope>NUCLEOTIDE SEQUENCE</scope>
    <source>
        <strain evidence="1">Ras09</strain>
    </source>
</reference>
<dbReference type="EMBL" id="HBIA01015916">
    <property type="protein sequence ID" value="CAE0236137.1"/>
    <property type="molecule type" value="Transcribed_RNA"/>
</dbReference>
<protein>
    <submittedName>
        <fullName evidence="1">Uncharacterized protein</fullName>
    </submittedName>
</protein>
<accession>A0A7S3CSD0</accession>
<organism evidence="1">
    <name type="scientific">Strombidium rassoulzadegani</name>
    <dbReference type="NCBI Taxonomy" id="1082188"/>
    <lineage>
        <taxon>Eukaryota</taxon>
        <taxon>Sar</taxon>
        <taxon>Alveolata</taxon>
        <taxon>Ciliophora</taxon>
        <taxon>Intramacronucleata</taxon>
        <taxon>Spirotrichea</taxon>
        <taxon>Oligotrichia</taxon>
        <taxon>Strombidiidae</taxon>
        <taxon>Strombidium</taxon>
    </lineage>
</organism>
<evidence type="ECO:0000313" key="1">
    <source>
        <dbReference type="EMBL" id="CAE0236137.1"/>
    </source>
</evidence>
<sequence>MQAHFNIFNHDDNKLIYDERKKRFVHSKNMSEPMKRMYQQAQFKNQRPDLVGAELEDFKIKLRFGYQLLRQMNYQTKLEMRRLERSMGQMSYLYFYPLLDDFMIGQAIDKPKFGRLWTWDDASKIVNFMTLHFAKSRKYGLDLPVTTGNLLTKGEVKQREEALTDYFLYEMRKPKSSE</sequence>
<gene>
    <name evidence="1" type="ORF">SRAS04492_LOCUS7944</name>
</gene>